<name>A0ABV0PC37_9TELE</name>
<comment type="caution">
    <text evidence="1">The sequence shown here is derived from an EMBL/GenBank/DDBJ whole genome shotgun (WGS) entry which is preliminary data.</text>
</comment>
<proteinExistence type="predicted"/>
<dbReference type="EMBL" id="JAHRIO010070324">
    <property type="protein sequence ID" value="MEQ2181030.1"/>
    <property type="molecule type" value="Genomic_DNA"/>
</dbReference>
<accession>A0ABV0PC37</accession>
<evidence type="ECO:0000313" key="1">
    <source>
        <dbReference type="EMBL" id="MEQ2181030.1"/>
    </source>
</evidence>
<protein>
    <submittedName>
        <fullName evidence="1">Uncharacterized protein</fullName>
    </submittedName>
</protein>
<evidence type="ECO:0000313" key="2">
    <source>
        <dbReference type="Proteomes" id="UP001476798"/>
    </source>
</evidence>
<sequence>MRCFLNNFNEMKTFSDSIREKVCPVLHPSPDGSSTCNRTVVYVTSCTRHLDSMHLLPKKPHICSVKCFCKRRCSGLALEQSPCSLARYDGLNFAPRKTSPVPRGGKGSKRVQTEALKKVFMKPGAGVWLHHSELRRGP</sequence>
<organism evidence="1 2">
    <name type="scientific">Goodea atripinnis</name>
    <dbReference type="NCBI Taxonomy" id="208336"/>
    <lineage>
        <taxon>Eukaryota</taxon>
        <taxon>Metazoa</taxon>
        <taxon>Chordata</taxon>
        <taxon>Craniata</taxon>
        <taxon>Vertebrata</taxon>
        <taxon>Euteleostomi</taxon>
        <taxon>Actinopterygii</taxon>
        <taxon>Neopterygii</taxon>
        <taxon>Teleostei</taxon>
        <taxon>Neoteleostei</taxon>
        <taxon>Acanthomorphata</taxon>
        <taxon>Ovalentaria</taxon>
        <taxon>Atherinomorphae</taxon>
        <taxon>Cyprinodontiformes</taxon>
        <taxon>Goodeidae</taxon>
        <taxon>Goodea</taxon>
    </lineage>
</organism>
<reference evidence="1 2" key="1">
    <citation type="submission" date="2021-06" db="EMBL/GenBank/DDBJ databases">
        <authorList>
            <person name="Palmer J.M."/>
        </authorList>
    </citation>
    <scope>NUCLEOTIDE SEQUENCE [LARGE SCALE GENOMIC DNA]</scope>
    <source>
        <strain evidence="1 2">GA_2019</strain>
        <tissue evidence="1">Muscle</tissue>
    </source>
</reference>
<keyword evidence="2" id="KW-1185">Reference proteome</keyword>
<dbReference type="Proteomes" id="UP001476798">
    <property type="component" value="Unassembled WGS sequence"/>
</dbReference>
<gene>
    <name evidence="1" type="ORF">GOODEAATRI_007207</name>
</gene>